<feature type="region of interest" description="Disordered" evidence="1">
    <location>
        <begin position="274"/>
        <end position="302"/>
    </location>
</feature>
<name>A0ABD2XQ66_9HYME</name>
<evidence type="ECO:0000313" key="2">
    <source>
        <dbReference type="EMBL" id="KAL3407601.1"/>
    </source>
</evidence>
<organism evidence="2 3">
    <name type="scientific">Trichogramma kaykai</name>
    <dbReference type="NCBI Taxonomy" id="54128"/>
    <lineage>
        <taxon>Eukaryota</taxon>
        <taxon>Metazoa</taxon>
        <taxon>Ecdysozoa</taxon>
        <taxon>Arthropoda</taxon>
        <taxon>Hexapoda</taxon>
        <taxon>Insecta</taxon>
        <taxon>Pterygota</taxon>
        <taxon>Neoptera</taxon>
        <taxon>Endopterygota</taxon>
        <taxon>Hymenoptera</taxon>
        <taxon>Apocrita</taxon>
        <taxon>Proctotrupomorpha</taxon>
        <taxon>Chalcidoidea</taxon>
        <taxon>Trichogrammatidae</taxon>
        <taxon>Trichogramma</taxon>
    </lineage>
</organism>
<dbReference type="EMBL" id="JBJJXI010000003">
    <property type="protein sequence ID" value="KAL3407601.1"/>
    <property type="molecule type" value="Genomic_DNA"/>
</dbReference>
<keyword evidence="3" id="KW-1185">Reference proteome</keyword>
<sequence length="302" mass="33104">MRGLPMSNKYAALKALLRQKYVEHEKTKFLRFRDGSASACNRLQSDYLDYLVGSGDSMFNRDSILRWWSLTLPPHIAVHLDAEVTVTNELDNVRRADEIYYRLQGANKAFPSVHKIDAPPARVEQSVQENILAGLRNSIDILTQVLLNDRMSGSSLNISGQSGGAHGRNDAAKNNNYRNFNNHDNQSQDFNNQNHYSNNRKFRNSSNNQNGHFSNQSSPQTFSNNSNNFTNQSSANGQPGFNNPNFSGNNPDENALNNFHSNSNSVFVHDGAVAVGGRGAPAPSVPAPAAPSPDASTSGGLL</sequence>
<protein>
    <submittedName>
        <fullName evidence="2">Uncharacterized protein</fullName>
    </submittedName>
</protein>
<comment type="caution">
    <text evidence="2">The sequence shown here is derived from an EMBL/GenBank/DDBJ whole genome shotgun (WGS) entry which is preliminary data.</text>
</comment>
<gene>
    <name evidence="2" type="ORF">TKK_000280</name>
</gene>
<accession>A0ABD2XQ66</accession>
<dbReference type="AlphaFoldDB" id="A0ABD2XQ66"/>
<feature type="compositionally biased region" description="Polar residues" evidence="1">
    <location>
        <begin position="187"/>
        <end position="196"/>
    </location>
</feature>
<feature type="compositionally biased region" description="Low complexity" evidence="1">
    <location>
        <begin position="172"/>
        <end position="185"/>
    </location>
</feature>
<feature type="compositionally biased region" description="Low complexity" evidence="1">
    <location>
        <begin position="204"/>
        <end position="262"/>
    </location>
</feature>
<evidence type="ECO:0000256" key="1">
    <source>
        <dbReference type="SAM" id="MobiDB-lite"/>
    </source>
</evidence>
<feature type="region of interest" description="Disordered" evidence="1">
    <location>
        <begin position="158"/>
        <end position="262"/>
    </location>
</feature>
<evidence type="ECO:0000313" key="3">
    <source>
        <dbReference type="Proteomes" id="UP001627154"/>
    </source>
</evidence>
<reference evidence="2 3" key="1">
    <citation type="journal article" date="2024" name="bioRxiv">
        <title>A reference genome for Trichogramma kaykai: A tiny desert-dwelling parasitoid wasp with competing sex-ratio distorters.</title>
        <authorList>
            <person name="Culotta J."/>
            <person name="Lindsey A.R."/>
        </authorList>
    </citation>
    <scope>NUCLEOTIDE SEQUENCE [LARGE SCALE GENOMIC DNA]</scope>
    <source>
        <strain evidence="2 3">KSX58</strain>
    </source>
</reference>
<feature type="compositionally biased region" description="Low complexity" evidence="1">
    <location>
        <begin position="292"/>
        <end position="302"/>
    </location>
</feature>
<proteinExistence type="predicted"/>
<dbReference type="Proteomes" id="UP001627154">
    <property type="component" value="Unassembled WGS sequence"/>
</dbReference>